<proteinExistence type="predicted"/>
<reference evidence="1 2" key="1">
    <citation type="journal article" date="2013" name="Genome Biol. Evol.">
        <title>Genomic makeup of the marine flavobacterium Nonlabens (Donghaeana) dokdonensis DSW-6 and identification of a novel class of rhodopsins.</title>
        <authorList>
            <person name="Kwon S.K."/>
            <person name="Kim B.K."/>
            <person name="Song J.Y."/>
            <person name="Kwak M.J."/>
            <person name="Lee C.H."/>
            <person name="Yoon J.H."/>
            <person name="Oh T.K."/>
            <person name="Kim J.F."/>
        </authorList>
    </citation>
    <scope>NUCLEOTIDE SEQUENCE [LARGE SCALE GENOMIC DNA]</scope>
    <source>
        <strain evidence="2">DSM 17205 / KCTC 12402 / DSW-6</strain>
    </source>
</reference>
<gene>
    <name evidence="1" type="ordered locus">DDD_0675</name>
</gene>
<accession>L7W6K2</accession>
<organism evidence="1 2">
    <name type="scientific">Nonlabens dokdonensis (strain DSM 17205 / KCTC 12402 / DSW-6)</name>
    <name type="common">Donghaeana dokdonensis</name>
    <dbReference type="NCBI Taxonomy" id="592029"/>
    <lineage>
        <taxon>Bacteria</taxon>
        <taxon>Pseudomonadati</taxon>
        <taxon>Bacteroidota</taxon>
        <taxon>Flavobacteriia</taxon>
        <taxon>Flavobacteriales</taxon>
        <taxon>Flavobacteriaceae</taxon>
        <taxon>Nonlabens</taxon>
    </lineage>
</organism>
<evidence type="ECO:0000313" key="2">
    <source>
        <dbReference type="Proteomes" id="UP000011173"/>
    </source>
</evidence>
<dbReference type="STRING" id="592029.DDD_0675"/>
<dbReference type="PATRIC" id="fig|592029.3.peg.669"/>
<name>L7W6K2_NONDD</name>
<protein>
    <submittedName>
        <fullName evidence="1">Uncharacterized protein</fullName>
    </submittedName>
</protein>
<dbReference type="Proteomes" id="UP000011173">
    <property type="component" value="Chromosome"/>
</dbReference>
<evidence type="ECO:0000313" key="1">
    <source>
        <dbReference type="EMBL" id="AGC75802.1"/>
    </source>
</evidence>
<dbReference type="HOGENOM" id="CLU_3236753_0_0_10"/>
<dbReference type="EMBL" id="CP001397">
    <property type="protein sequence ID" value="AGC75802.1"/>
    <property type="molecule type" value="Genomic_DNA"/>
</dbReference>
<sequence length="43" mass="4927">MQELKNKFRGGMDAQMIVAIYSTKKEANAAADTLFKKSRKYDK</sequence>
<dbReference type="AlphaFoldDB" id="L7W6K2"/>
<dbReference type="KEGG" id="ndo:DDD_0675"/>